<evidence type="ECO:0000256" key="1">
    <source>
        <dbReference type="ARBA" id="ARBA00004613"/>
    </source>
</evidence>
<dbReference type="SUPFAM" id="SSF50242">
    <property type="entry name" value="TIMP-like"/>
    <property type="match status" value="1"/>
</dbReference>
<evidence type="ECO:0000256" key="5">
    <source>
        <dbReference type="PIRSR" id="PIRSR601820-3"/>
    </source>
</evidence>
<feature type="disulfide bond" evidence="5">
    <location>
        <begin position="36"/>
        <end position="125"/>
    </location>
</feature>
<dbReference type="InterPro" id="IPR001134">
    <property type="entry name" value="Netrin_domain"/>
</dbReference>
<dbReference type="EMBL" id="CATQJL010000223">
    <property type="protein sequence ID" value="CAJ0599155.1"/>
    <property type="molecule type" value="Genomic_DNA"/>
</dbReference>
<sequence length="188" mass="21834">MKGPIIFAIYFVTSTCLPDDTEKRTTPSLVGSRKGCECKPLVFPMLKEFCYFDFISKMKVVSQETTELYPKSSGLNELYNPKPIIKGIRYEVKHLKEFRNVNNNTRNVEEGLSEYIFSPKPGNPCALELIVNEVYTLGGFIPKGQRLRANLCGLLQWKDKEKYLAYYGNDQCRDEDQRRNVFRKQRTH</sequence>
<dbReference type="Proteomes" id="UP001176961">
    <property type="component" value="Unassembled WGS sequence"/>
</dbReference>
<dbReference type="Gene3D" id="2.40.50.120">
    <property type="match status" value="1"/>
</dbReference>
<comment type="subcellular location">
    <subcellularLocation>
        <location evidence="1">Secreted</location>
    </subcellularLocation>
</comment>
<gene>
    <name evidence="7" type="ORF">CYNAS_LOCUS11138</name>
</gene>
<dbReference type="PROSITE" id="PS50189">
    <property type="entry name" value="NTR"/>
    <property type="match status" value="1"/>
</dbReference>
<organism evidence="7 8">
    <name type="scientific">Cylicocyclus nassatus</name>
    <name type="common">Nematode worm</name>
    <dbReference type="NCBI Taxonomy" id="53992"/>
    <lineage>
        <taxon>Eukaryota</taxon>
        <taxon>Metazoa</taxon>
        <taxon>Ecdysozoa</taxon>
        <taxon>Nematoda</taxon>
        <taxon>Chromadorea</taxon>
        <taxon>Rhabditida</taxon>
        <taxon>Rhabditina</taxon>
        <taxon>Rhabditomorpha</taxon>
        <taxon>Strongyloidea</taxon>
        <taxon>Strongylidae</taxon>
        <taxon>Cylicocyclus</taxon>
    </lineage>
</organism>
<keyword evidence="4" id="KW-0862">Zinc</keyword>
<dbReference type="GO" id="GO:0046872">
    <property type="term" value="F:metal ion binding"/>
    <property type="evidence" value="ECO:0007669"/>
    <property type="project" value="UniProtKB-KW"/>
</dbReference>
<proteinExistence type="predicted"/>
<dbReference type="Pfam" id="PF00965">
    <property type="entry name" value="TIMP"/>
    <property type="match status" value="1"/>
</dbReference>
<dbReference type="GO" id="GO:0008191">
    <property type="term" value="F:metalloendopeptidase inhibitor activity"/>
    <property type="evidence" value="ECO:0007669"/>
    <property type="project" value="InterPro"/>
</dbReference>
<evidence type="ECO:0000256" key="4">
    <source>
        <dbReference type="PIRSR" id="PIRSR601820-1"/>
    </source>
</evidence>
<evidence type="ECO:0000259" key="6">
    <source>
        <dbReference type="PROSITE" id="PS50189"/>
    </source>
</evidence>
<evidence type="ECO:0000256" key="3">
    <source>
        <dbReference type="ARBA" id="ARBA00023157"/>
    </source>
</evidence>
<accession>A0AA36GVJ8</accession>
<evidence type="ECO:0000313" key="8">
    <source>
        <dbReference type="Proteomes" id="UP001176961"/>
    </source>
</evidence>
<dbReference type="AlphaFoldDB" id="A0AA36GVJ8"/>
<keyword evidence="8" id="KW-1185">Reference proteome</keyword>
<feature type="binding site" evidence="4">
    <location>
        <position position="36"/>
    </location>
    <ligand>
        <name>Zn(2+)</name>
        <dbReference type="ChEBI" id="CHEBI:29105"/>
        <note>ligand shared with metalloproteinase partner</note>
    </ligand>
</feature>
<dbReference type="InterPro" id="IPR001820">
    <property type="entry name" value="TIMP"/>
</dbReference>
<keyword evidence="2" id="KW-0964">Secreted</keyword>
<evidence type="ECO:0000313" key="7">
    <source>
        <dbReference type="EMBL" id="CAJ0599155.1"/>
    </source>
</evidence>
<feature type="disulfide bond" evidence="5">
    <location>
        <begin position="38"/>
        <end position="152"/>
    </location>
</feature>
<protein>
    <recommendedName>
        <fullName evidence="6">NTR domain-containing protein</fullName>
    </recommendedName>
</protein>
<dbReference type="InterPro" id="IPR008993">
    <property type="entry name" value="TIMP-like_OB-fold"/>
</dbReference>
<feature type="domain" description="NTR" evidence="6">
    <location>
        <begin position="36"/>
        <end position="172"/>
    </location>
</feature>
<name>A0AA36GVJ8_CYLNA</name>
<dbReference type="GO" id="GO:0005576">
    <property type="term" value="C:extracellular region"/>
    <property type="evidence" value="ECO:0007669"/>
    <property type="project" value="UniProtKB-SubCell"/>
</dbReference>
<reference evidence="7" key="1">
    <citation type="submission" date="2023-07" db="EMBL/GenBank/DDBJ databases">
        <authorList>
            <consortium name="CYATHOMIX"/>
        </authorList>
    </citation>
    <scope>NUCLEOTIDE SEQUENCE</scope>
    <source>
        <strain evidence="7">N/A</strain>
    </source>
</reference>
<keyword evidence="3 5" id="KW-1015">Disulfide bond</keyword>
<keyword evidence="4" id="KW-0479">Metal-binding</keyword>
<comment type="caution">
    <text evidence="7">The sequence shown here is derived from an EMBL/GenBank/DDBJ whole genome shotgun (WGS) entry which is preliminary data.</text>
</comment>
<evidence type="ECO:0000256" key="2">
    <source>
        <dbReference type="ARBA" id="ARBA00022525"/>
    </source>
</evidence>